<dbReference type="Proteomes" id="UP000757232">
    <property type="component" value="Unassembled WGS sequence"/>
</dbReference>
<dbReference type="AlphaFoldDB" id="A0A9Q5NAG0"/>
<feature type="region of interest" description="Disordered" evidence="1">
    <location>
        <begin position="546"/>
        <end position="575"/>
    </location>
</feature>
<feature type="compositionally biased region" description="Low complexity" evidence="1">
    <location>
        <begin position="618"/>
        <end position="629"/>
    </location>
</feature>
<name>A0A9Q5NAG0_SANBA</name>
<feature type="region of interest" description="Disordered" evidence="1">
    <location>
        <begin position="642"/>
        <end position="683"/>
    </location>
</feature>
<comment type="caution">
    <text evidence="2">The sequence shown here is derived from an EMBL/GenBank/DDBJ whole genome shotgun (WGS) entry which is preliminary data.</text>
</comment>
<evidence type="ECO:0000313" key="3">
    <source>
        <dbReference type="Proteomes" id="UP000757232"/>
    </source>
</evidence>
<reference evidence="2" key="1">
    <citation type="submission" date="2016-06" db="EMBL/GenBank/DDBJ databases">
        <title>Draft Genome sequence of the fungus Inonotus baumii.</title>
        <authorList>
            <person name="Zhu H."/>
            <person name="Lin W."/>
        </authorList>
    </citation>
    <scope>NUCLEOTIDE SEQUENCE</scope>
    <source>
        <strain evidence="2">821</strain>
    </source>
</reference>
<evidence type="ECO:0000256" key="1">
    <source>
        <dbReference type="SAM" id="MobiDB-lite"/>
    </source>
</evidence>
<evidence type="ECO:0000313" key="2">
    <source>
        <dbReference type="EMBL" id="OCB89776.1"/>
    </source>
</evidence>
<protein>
    <submittedName>
        <fullName evidence="2">Uncharacterized protein</fullName>
    </submittedName>
</protein>
<feature type="compositionally biased region" description="Low complexity" evidence="1">
    <location>
        <begin position="1"/>
        <end position="37"/>
    </location>
</feature>
<feature type="compositionally biased region" description="Low complexity" evidence="1">
    <location>
        <begin position="546"/>
        <end position="560"/>
    </location>
</feature>
<dbReference type="OrthoDB" id="3269282at2759"/>
<accession>A0A9Q5NAG0</accession>
<feature type="compositionally biased region" description="Low complexity" evidence="1">
    <location>
        <begin position="175"/>
        <end position="186"/>
    </location>
</feature>
<proteinExistence type="predicted"/>
<feature type="compositionally biased region" description="Polar residues" evidence="1">
    <location>
        <begin position="659"/>
        <end position="669"/>
    </location>
</feature>
<dbReference type="EMBL" id="LNZH02000149">
    <property type="protein sequence ID" value="OCB89776.1"/>
    <property type="molecule type" value="Genomic_DNA"/>
</dbReference>
<sequence length="723" mass="76750">MASGSSASLPSLHSSISPSPSASSSTTSAPTTADSDANLSNNAIAPLGREVRFYERCVLIPERPSSRPFVPHRLRTGTLEVNLNLPFSWKWPVLGSPSPKEKHFPSDMHESHAESDEGVLGAGVSVSPPRIAANSTRHEAAQPVVLKLPYPIFRRKSHSPAHSSVVLPRSCLRHSTSPPSSAISTSFGHRNTSPDADADRSSSSGPRKPQRRSASLPSLPLDPNVETIPLRPCCEKCLAASEVHWNRNPLQKRGRLPTLQESSREHTPSQSRLDLREEEEEEEDWCAGLHFTKGALKLWRSASVDRSGALPAHAHALRQFQEGPAGAASGKLLNSLVRVDEVDRKRSSSPNTSVIALTEDEKDAQSRSNLMITMPNLDRLKRIDRFDPPSPTGSGSEDTSEEDLFPLPSPNRLSPAVSPSDSATCLPAQITGLGLSGSTTEPRQFEAAIRAKMAEKDKRVEKAKAQADTVVSASAALSASNVSSNLTRSLDVSASASSTSAPIPIPGPHLKEGVSYFHSNLDEIEWDPSLPDPDALLPDSTILLNSPPGSPMLSPSSGAGINYGIDDSNEGDKHAHQLPASLHSLPQMQMPRPHIPSVHLPLSPRRRHGSGSGTNLESPSPASVPASTSVPGLYIPPTSLPSYSSAPVPPASAPAMHGLTQSRSNTEELASSPPSPQMTRRRASVSNIMRAGVNALRGLSPTSSVSVGSEAAGGVSYSRGLIV</sequence>
<keyword evidence="3" id="KW-1185">Reference proteome</keyword>
<feature type="region of interest" description="Disordered" evidence="1">
    <location>
        <begin position="170"/>
        <end position="223"/>
    </location>
</feature>
<feature type="region of interest" description="Disordered" evidence="1">
    <location>
        <begin position="587"/>
        <end position="629"/>
    </location>
</feature>
<gene>
    <name evidence="2" type="ORF">A7U60_g3036</name>
</gene>
<feature type="region of interest" description="Disordered" evidence="1">
    <location>
        <begin position="249"/>
        <end position="279"/>
    </location>
</feature>
<feature type="region of interest" description="Disordered" evidence="1">
    <location>
        <begin position="342"/>
        <end position="368"/>
    </location>
</feature>
<organism evidence="2 3">
    <name type="scientific">Sanghuangporus baumii</name>
    <name type="common">Phellinus baumii</name>
    <dbReference type="NCBI Taxonomy" id="108892"/>
    <lineage>
        <taxon>Eukaryota</taxon>
        <taxon>Fungi</taxon>
        <taxon>Dikarya</taxon>
        <taxon>Basidiomycota</taxon>
        <taxon>Agaricomycotina</taxon>
        <taxon>Agaricomycetes</taxon>
        <taxon>Hymenochaetales</taxon>
        <taxon>Hymenochaetaceae</taxon>
        <taxon>Sanghuangporus</taxon>
    </lineage>
</organism>
<feature type="region of interest" description="Disordered" evidence="1">
    <location>
        <begin position="1"/>
        <end position="41"/>
    </location>
</feature>
<feature type="region of interest" description="Disordered" evidence="1">
    <location>
        <begin position="380"/>
        <end position="425"/>
    </location>
</feature>